<name>A0A679ICD1_9ENTE</name>
<organism evidence="1 2">
    <name type="scientific">Enterococcus saigonensis</name>
    <dbReference type="NCBI Taxonomy" id="1805431"/>
    <lineage>
        <taxon>Bacteria</taxon>
        <taxon>Bacillati</taxon>
        <taxon>Bacillota</taxon>
        <taxon>Bacilli</taxon>
        <taxon>Lactobacillales</taxon>
        <taxon>Enterococcaceae</taxon>
        <taxon>Enterococcus</taxon>
    </lineage>
</organism>
<evidence type="ECO:0000313" key="1">
    <source>
        <dbReference type="EMBL" id="BCA85809.1"/>
    </source>
</evidence>
<sequence>MKLTYKMFITVQYINLNKQMIKRHLQDWLVFIRLLYQPEQMIVNHEKIQSFSLKKVHHLLNHLTEQEDLEFIVKNGPNESYFHLVDGNLLEKHLISQDIFLTNQQMILNYIEVKMSKRGLFGYIRSYDEYLYHNTDEIEMRQVFQPLSEIEKLPKIRNKENETVVDCNQFAGYDIFYRGFCLTSCWRIYFTSRYHKIIPLAVLEEVQQVEQVTKTAEDVWFVELYKDPYRWQEELNLGYQRLFRDQMGIDQLAWDNGVGILREPLIEYAYTDNIIQTVQYQNDRLQPTPKKNATHFVTRVFDIVHGNYQEKRVKGVLNAQAYFPWIDEQGMKMMNYLVLNPQYSLDEGFCAYEFYLRNYLEINVTDERYHEYLAILTIYLPDDFLAKVPYKVLKEEMKDVHFTRLKKRKQRVYFDIKKGENHLRVNFVGFSAMKNTNEISHVGG</sequence>
<keyword evidence="2" id="KW-1185">Reference proteome</keyword>
<dbReference type="EMBL" id="AP022822">
    <property type="protein sequence ID" value="BCA85809.1"/>
    <property type="molecule type" value="Genomic_DNA"/>
</dbReference>
<protein>
    <submittedName>
        <fullName evidence="1">Uncharacterized protein</fullName>
    </submittedName>
</protein>
<dbReference type="AlphaFoldDB" id="A0A679ICD1"/>
<evidence type="ECO:0000313" key="2">
    <source>
        <dbReference type="Proteomes" id="UP000502998"/>
    </source>
</evidence>
<dbReference type="RefSeq" id="WP_173103043.1">
    <property type="nucleotide sequence ID" value="NZ_AP022822.1"/>
</dbReference>
<dbReference type="KEGG" id="esg:EsVE80_13320"/>
<accession>A0A679ICD1</accession>
<dbReference type="Proteomes" id="UP000502998">
    <property type="component" value="Chromosome"/>
</dbReference>
<reference evidence="1 2" key="1">
    <citation type="submission" date="2020-02" db="EMBL/GenBank/DDBJ databases">
        <title>Characterization of vanA genotype vancomycin-resistant Enterococcus saigonensis VE80.</title>
        <authorList>
            <person name="Harada T."/>
            <person name="Motooka D."/>
            <person name="Nakamura S."/>
            <person name="Yamamoto Y."/>
            <person name="Kawahara R."/>
            <person name="Kawatsu K."/>
        </authorList>
    </citation>
    <scope>NUCLEOTIDE SEQUENCE [LARGE SCALE GENOMIC DNA]</scope>
    <source>
        <strain evidence="1 2">VE80</strain>
    </source>
</reference>
<proteinExistence type="predicted"/>
<gene>
    <name evidence="1" type="ORF">EsVE80_13320</name>
</gene>